<dbReference type="Proteomes" id="UP000515679">
    <property type="component" value="Chromosome"/>
</dbReference>
<accession>A0A7G5BWC4</accession>
<evidence type="ECO:0000256" key="1">
    <source>
        <dbReference type="ARBA" id="ARBA00022491"/>
    </source>
</evidence>
<evidence type="ECO:0000259" key="5">
    <source>
        <dbReference type="PROSITE" id="PS50937"/>
    </source>
</evidence>
<keyword evidence="7" id="KW-1185">Reference proteome</keyword>
<name>A0A7G5BWC4_9BACL</name>
<dbReference type="KEGG" id="cchl:FPL14_08665"/>
<protein>
    <submittedName>
        <fullName evidence="6">MerR family transcriptional regulator</fullName>
    </submittedName>
</protein>
<evidence type="ECO:0000313" key="7">
    <source>
        <dbReference type="Proteomes" id="UP000515679"/>
    </source>
</evidence>
<dbReference type="InterPro" id="IPR047057">
    <property type="entry name" value="MerR_fam"/>
</dbReference>
<dbReference type="SUPFAM" id="SSF46955">
    <property type="entry name" value="Putative DNA-binding domain"/>
    <property type="match status" value="1"/>
</dbReference>
<dbReference type="PROSITE" id="PS50937">
    <property type="entry name" value="HTH_MERR_2"/>
    <property type="match status" value="1"/>
</dbReference>
<keyword evidence="1" id="KW-0678">Repressor</keyword>
<dbReference type="GO" id="GO:0003700">
    <property type="term" value="F:DNA-binding transcription factor activity"/>
    <property type="evidence" value="ECO:0007669"/>
    <property type="project" value="InterPro"/>
</dbReference>
<reference evidence="6 7" key="1">
    <citation type="submission" date="2019-07" db="EMBL/GenBank/DDBJ databases">
        <authorList>
            <person name="Kim J.K."/>
            <person name="Cheong H.-M."/>
            <person name="Choi Y."/>
            <person name="Hwang K.J."/>
            <person name="Lee S."/>
            <person name="Choi C."/>
        </authorList>
    </citation>
    <scope>NUCLEOTIDE SEQUENCE [LARGE SCALE GENOMIC DNA]</scope>
    <source>
        <strain evidence="6 7">KS 22</strain>
    </source>
</reference>
<dbReference type="PANTHER" id="PTHR30204">
    <property type="entry name" value="REDOX-CYCLING DRUG-SENSING TRANSCRIPTIONAL ACTIVATOR SOXR"/>
    <property type="match status" value="1"/>
</dbReference>
<gene>
    <name evidence="6" type="ORF">FPL14_08665</name>
</gene>
<keyword evidence="3" id="KW-0238">DNA-binding</keyword>
<organism evidence="6 7">
    <name type="scientific">Cohnella cholangitidis</name>
    <dbReference type="NCBI Taxonomy" id="2598458"/>
    <lineage>
        <taxon>Bacteria</taxon>
        <taxon>Bacillati</taxon>
        <taxon>Bacillota</taxon>
        <taxon>Bacilli</taxon>
        <taxon>Bacillales</taxon>
        <taxon>Paenibacillaceae</taxon>
        <taxon>Cohnella</taxon>
    </lineage>
</organism>
<evidence type="ECO:0000313" key="6">
    <source>
        <dbReference type="EMBL" id="QMV41258.1"/>
    </source>
</evidence>
<proteinExistence type="predicted"/>
<dbReference type="Gene3D" id="1.10.1660.10">
    <property type="match status" value="1"/>
</dbReference>
<dbReference type="InterPro" id="IPR009061">
    <property type="entry name" value="DNA-bd_dom_put_sf"/>
</dbReference>
<keyword evidence="4" id="KW-0804">Transcription</keyword>
<feature type="domain" description="HTH merR-type" evidence="5">
    <location>
        <begin position="27"/>
        <end position="93"/>
    </location>
</feature>
<dbReference type="Pfam" id="PF13411">
    <property type="entry name" value="MerR_1"/>
    <property type="match status" value="1"/>
</dbReference>
<evidence type="ECO:0000256" key="3">
    <source>
        <dbReference type="ARBA" id="ARBA00023125"/>
    </source>
</evidence>
<dbReference type="InterPro" id="IPR000551">
    <property type="entry name" value="MerR-type_HTH_dom"/>
</dbReference>
<dbReference type="AlphaFoldDB" id="A0A7G5BWC4"/>
<evidence type="ECO:0000256" key="4">
    <source>
        <dbReference type="ARBA" id="ARBA00023163"/>
    </source>
</evidence>
<evidence type="ECO:0000256" key="2">
    <source>
        <dbReference type="ARBA" id="ARBA00023015"/>
    </source>
</evidence>
<dbReference type="GO" id="GO:0003677">
    <property type="term" value="F:DNA binding"/>
    <property type="evidence" value="ECO:0007669"/>
    <property type="project" value="UniProtKB-KW"/>
</dbReference>
<dbReference type="EMBL" id="CP041969">
    <property type="protein sequence ID" value="QMV41258.1"/>
    <property type="molecule type" value="Genomic_DNA"/>
</dbReference>
<dbReference type="SMART" id="SM00422">
    <property type="entry name" value="HTH_MERR"/>
    <property type="match status" value="1"/>
</dbReference>
<keyword evidence="2" id="KW-0805">Transcription regulation</keyword>
<dbReference type="PANTHER" id="PTHR30204:SF69">
    <property type="entry name" value="MERR-FAMILY TRANSCRIPTIONAL REGULATOR"/>
    <property type="match status" value="1"/>
</dbReference>
<dbReference type="CDD" id="cd01105">
    <property type="entry name" value="HTH_GlnR-like"/>
    <property type="match status" value="1"/>
</dbReference>
<sequence>MVILLSSNEELSFLVDFDLLSKLVVGIGEVSEITGVPTRQLRYWEDKGIIQSVKEAEGTTRKYDYLSVKKILLVKELMDDGYTLDAAAKKVETRMKNVNEAFMKLARPSEHRSDS</sequence>